<comment type="cofactor">
    <cofactor evidence="1">
        <name>pyridoxal 5'-phosphate</name>
        <dbReference type="ChEBI" id="CHEBI:597326"/>
    </cofactor>
</comment>
<keyword evidence="7 11" id="KW-0456">Lyase</keyword>
<dbReference type="NCBIfam" id="TIGR01140">
    <property type="entry name" value="L_thr_O3P_dcar"/>
    <property type="match status" value="1"/>
</dbReference>
<evidence type="ECO:0000256" key="3">
    <source>
        <dbReference type="ARBA" id="ARBA00004953"/>
    </source>
</evidence>
<dbReference type="GO" id="GO:0009236">
    <property type="term" value="P:cobalamin biosynthetic process"/>
    <property type="evidence" value="ECO:0007669"/>
    <property type="project" value="UniProtKB-UniPathway"/>
</dbReference>
<dbReference type="GO" id="GO:0048472">
    <property type="term" value="F:threonine-phosphate decarboxylase activity"/>
    <property type="evidence" value="ECO:0007669"/>
    <property type="project" value="UniProtKB-EC"/>
</dbReference>
<dbReference type="InterPro" id="IPR004838">
    <property type="entry name" value="NHTrfase_class1_PyrdxlP-BS"/>
</dbReference>
<organism evidence="11">
    <name type="scientific">Paraprevotella clara</name>
    <dbReference type="NCBI Taxonomy" id="454154"/>
    <lineage>
        <taxon>Bacteria</taxon>
        <taxon>Pseudomonadati</taxon>
        <taxon>Bacteroidota</taxon>
        <taxon>Bacteroidia</taxon>
        <taxon>Bacteroidales</taxon>
        <taxon>Prevotellaceae</taxon>
        <taxon>Paraprevotella</taxon>
    </lineage>
</organism>
<dbReference type="SUPFAM" id="SSF53383">
    <property type="entry name" value="PLP-dependent transferases"/>
    <property type="match status" value="1"/>
</dbReference>
<dbReference type="PROSITE" id="PS00105">
    <property type="entry name" value="AA_TRANSFER_CLASS_1"/>
    <property type="match status" value="1"/>
</dbReference>
<dbReference type="AlphaFoldDB" id="A0A6N3EF20"/>
<reference evidence="11" key="1">
    <citation type="submission" date="2019-11" db="EMBL/GenBank/DDBJ databases">
        <authorList>
            <person name="Feng L."/>
        </authorList>
    </citation>
    <scope>NUCLEOTIDE SEQUENCE</scope>
    <source>
        <strain evidence="11">PclaraLFYP37</strain>
    </source>
</reference>
<evidence type="ECO:0000256" key="4">
    <source>
        <dbReference type="ARBA" id="ARBA00012285"/>
    </source>
</evidence>
<keyword evidence="6" id="KW-0663">Pyridoxal phosphate</keyword>
<dbReference type="InterPro" id="IPR005860">
    <property type="entry name" value="CobD"/>
</dbReference>
<evidence type="ECO:0000256" key="8">
    <source>
        <dbReference type="ARBA" id="ARBA00029996"/>
    </source>
</evidence>
<dbReference type="Gene3D" id="3.40.640.10">
    <property type="entry name" value="Type I PLP-dependent aspartate aminotransferase-like (Major domain)"/>
    <property type="match status" value="1"/>
</dbReference>
<evidence type="ECO:0000256" key="1">
    <source>
        <dbReference type="ARBA" id="ARBA00001933"/>
    </source>
</evidence>
<evidence type="ECO:0000259" key="10">
    <source>
        <dbReference type="Pfam" id="PF00155"/>
    </source>
</evidence>
<sequence>MFPFFIKVNQYLFYNFAASNQPYITMLNGHGDDSYRYGRKITLNFSSNVYHHTSLAPLFRHLENCWEQVRSYPEPSPHAVESQLAQAMEISAESVCLTSGATEAIYLIAQTFSGRRSCILSPTFSEYADACRLHGHQVRSIYTTDHLPEDADIVWICNPNNPTGAVLPHDEMKRLAAQHPDVLFVIDQSYEDFTPHMLFSPHEAAALSNVILLHSLTKRFGIPGLRVGYLTARQEWTARIRQNKMPWSVNTLALEAALFLTEHEKDFRIDLQSLLEERARVAGQLEALRIAEVWPGETHFLLARLRMGKASALKDYLAETHGMLIRDAGNFEGLDERYFRIAVQSPEEDDRLLAAIGEWMFSI</sequence>
<dbReference type="Gene3D" id="3.90.1150.10">
    <property type="entry name" value="Aspartate Aminotransferase, domain 1"/>
    <property type="match status" value="1"/>
</dbReference>
<dbReference type="InterPro" id="IPR015422">
    <property type="entry name" value="PyrdxlP-dep_Trfase_small"/>
</dbReference>
<evidence type="ECO:0000256" key="2">
    <source>
        <dbReference type="ARBA" id="ARBA00003444"/>
    </source>
</evidence>
<evidence type="ECO:0000256" key="7">
    <source>
        <dbReference type="ARBA" id="ARBA00023239"/>
    </source>
</evidence>
<proteinExistence type="predicted"/>
<dbReference type="InterPro" id="IPR015421">
    <property type="entry name" value="PyrdxlP-dep_Trfase_major"/>
</dbReference>
<feature type="domain" description="Aminotransferase class I/classII large" evidence="10">
    <location>
        <begin position="43"/>
        <end position="356"/>
    </location>
</feature>
<dbReference type="InterPro" id="IPR015424">
    <property type="entry name" value="PyrdxlP-dep_Trfase"/>
</dbReference>
<gene>
    <name evidence="11" type="primary">cobD</name>
    <name evidence="11" type="ORF">PCLFYP37_02744</name>
</gene>
<dbReference type="InterPro" id="IPR004839">
    <property type="entry name" value="Aminotransferase_I/II_large"/>
</dbReference>
<dbReference type="GO" id="GO:0030170">
    <property type="term" value="F:pyridoxal phosphate binding"/>
    <property type="evidence" value="ECO:0007669"/>
    <property type="project" value="InterPro"/>
</dbReference>
<evidence type="ECO:0000256" key="6">
    <source>
        <dbReference type="ARBA" id="ARBA00022898"/>
    </source>
</evidence>
<dbReference type="PANTHER" id="PTHR42885:SF1">
    <property type="entry name" value="THREONINE-PHOSPHATE DECARBOXYLASE"/>
    <property type="match status" value="1"/>
</dbReference>
<evidence type="ECO:0000256" key="9">
    <source>
        <dbReference type="ARBA" id="ARBA00048531"/>
    </source>
</evidence>
<dbReference type="PANTHER" id="PTHR42885">
    <property type="entry name" value="HISTIDINOL-PHOSPHATE AMINOTRANSFERASE-RELATED"/>
    <property type="match status" value="1"/>
</dbReference>
<dbReference type="CDD" id="cd00609">
    <property type="entry name" value="AAT_like"/>
    <property type="match status" value="1"/>
</dbReference>
<accession>A0A6N3EF20</accession>
<dbReference type="Pfam" id="PF00155">
    <property type="entry name" value="Aminotran_1_2"/>
    <property type="match status" value="1"/>
</dbReference>
<dbReference type="UniPathway" id="UPA00148"/>
<dbReference type="EC" id="4.1.1.81" evidence="4"/>
<dbReference type="EMBL" id="CACRUT010000015">
    <property type="protein sequence ID" value="VYU39630.1"/>
    <property type="molecule type" value="Genomic_DNA"/>
</dbReference>
<name>A0A6N3EF20_9BACT</name>
<evidence type="ECO:0000256" key="5">
    <source>
        <dbReference type="ARBA" id="ARBA00022573"/>
    </source>
</evidence>
<comment type="pathway">
    <text evidence="3">Cofactor biosynthesis; adenosylcobalamin biosynthesis.</text>
</comment>
<comment type="catalytic activity">
    <reaction evidence="9">
        <text>O-phospho-L-threonine + H(+) = (R)-1-aminopropan-2-yl phosphate + CO2</text>
        <dbReference type="Rhea" id="RHEA:11492"/>
        <dbReference type="ChEBI" id="CHEBI:15378"/>
        <dbReference type="ChEBI" id="CHEBI:16526"/>
        <dbReference type="ChEBI" id="CHEBI:58563"/>
        <dbReference type="ChEBI" id="CHEBI:58675"/>
        <dbReference type="EC" id="4.1.1.81"/>
    </reaction>
</comment>
<protein>
    <recommendedName>
        <fullName evidence="4">threonine-phosphate decarboxylase</fullName>
        <ecNumber evidence="4">4.1.1.81</ecNumber>
    </recommendedName>
    <alternativeName>
        <fullName evidence="8">L-threonine-O-3-phosphate decarboxylase</fullName>
    </alternativeName>
</protein>
<evidence type="ECO:0000313" key="11">
    <source>
        <dbReference type="EMBL" id="VYU39630.1"/>
    </source>
</evidence>
<comment type="function">
    <text evidence="2">Decarboxylates L-threonine-O-3-phosphate to yield (R)-1-amino-2-propanol O-2-phosphate, the precursor for the linkage between the nucleotide loop and the corrin ring in cobalamin.</text>
</comment>
<keyword evidence="5" id="KW-0169">Cobalamin biosynthesis</keyword>